<reference evidence="8" key="1">
    <citation type="submission" date="2021-06" db="EMBL/GenBank/DDBJ databases">
        <authorList>
            <person name="Kallberg Y."/>
            <person name="Tangrot J."/>
            <person name="Rosling A."/>
        </authorList>
    </citation>
    <scope>NUCLEOTIDE SEQUENCE</scope>
    <source>
        <strain evidence="8">FL130A</strain>
    </source>
</reference>
<gene>
    <name evidence="8" type="ORF">ALEPTO_LOCUS3327</name>
</gene>
<evidence type="ECO:0000256" key="3">
    <source>
        <dbReference type="ARBA" id="ARBA00023125"/>
    </source>
</evidence>
<evidence type="ECO:0000256" key="5">
    <source>
        <dbReference type="PROSITE-ProRule" id="PRU00267"/>
    </source>
</evidence>
<evidence type="ECO:0000256" key="4">
    <source>
        <dbReference type="ARBA" id="ARBA00023163"/>
    </source>
</evidence>
<dbReference type="PROSITE" id="PS50118">
    <property type="entry name" value="HMG_BOX_2"/>
    <property type="match status" value="1"/>
</dbReference>
<dbReference type="InterPro" id="IPR036910">
    <property type="entry name" value="HMG_box_dom_sf"/>
</dbReference>
<organism evidence="8 9">
    <name type="scientific">Ambispora leptoticha</name>
    <dbReference type="NCBI Taxonomy" id="144679"/>
    <lineage>
        <taxon>Eukaryota</taxon>
        <taxon>Fungi</taxon>
        <taxon>Fungi incertae sedis</taxon>
        <taxon>Mucoromycota</taxon>
        <taxon>Glomeromycotina</taxon>
        <taxon>Glomeromycetes</taxon>
        <taxon>Archaeosporales</taxon>
        <taxon>Ambisporaceae</taxon>
        <taxon>Ambispora</taxon>
    </lineage>
</organism>
<dbReference type="SMART" id="SM00398">
    <property type="entry name" value="HMG"/>
    <property type="match status" value="1"/>
</dbReference>
<keyword evidence="3 5" id="KW-0238">DNA-binding</keyword>
<feature type="compositionally biased region" description="Low complexity" evidence="6">
    <location>
        <begin position="489"/>
        <end position="504"/>
    </location>
</feature>
<dbReference type="FunFam" id="1.10.30.10:FF:000041">
    <property type="entry name" value="HMG box family protein"/>
    <property type="match status" value="1"/>
</dbReference>
<name>A0A9N8ZJP3_9GLOM</name>
<keyword evidence="4" id="KW-0804">Transcription</keyword>
<feature type="region of interest" description="Disordered" evidence="6">
    <location>
        <begin position="979"/>
        <end position="1007"/>
    </location>
</feature>
<dbReference type="InterPro" id="IPR009071">
    <property type="entry name" value="HMG_box_dom"/>
</dbReference>
<feature type="domain" description="HMG box" evidence="7">
    <location>
        <begin position="237"/>
        <end position="305"/>
    </location>
</feature>
<feature type="compositionally biased region" description="Basic residues" evidence="6">
    <location>
        <begin position="111"/>
        <end position="128"/>
    </location>
</feature>
<dbReference type="PANTHER" id="PTHR10344:SF1">
    <property type="entry name" value="THYMIDYLATE KINASE"/>
    <property type="match status" value="1"/>
</dbReference>
<feature type="compositionally biased region" description="Polar residues" evidence="6">
    <location>
        <begin position="59"/>
        <end position="70"/>
    </location>
</feature>
<dbReference type="InterPro" id="IPR027417">
    <property type="entry name" value="P-loop_NTPase"/>
</dbReference>
<dbReference type="GO" id="GO:0006235">
    <property type="term" value="P:dTTP biosynthetic process"/>
    <property type="evidence" value="ECO:0007669"/>
    <property type="project" value="TreeGrafter"/>
</dbReference>
<comment type="caution">
    <text evidence="8">The sequence shown here is derived from an EMBL/GenBank/DDBJ whole genome shotgun (WGS) entry which is preliminary data.</text>
</comment>
<accession>A0A9N8ZJP3</accession>
<dbReference type="SUPFAM" id="SSF52540">
    <property type="entry name" value="P-loop containing nucleoside triphosphate hydrolases"/>
    <property type="match status" value="1"/>
</dbReference>
<dbReference type="Proteomes" id="UP000789508">
    <property type="component" value="Unassembled WGS sequence"/>
</dbReference>
<evidence type="ECO:0000256" key="1">
    <source>
        <dbReference type="ARBA" id="ARBA00009776"/>
    </source>
</evidence>
<sequence>MAVVTVSPSDPRVKINNNISSPRVTKEESDNTNDNTDTLILKSLSRSSSPSNMNHHIHTQSNIFSSSTNNDLDENDEVSRQGRQSVTSISNLINHDEWRNKAENEKLGNNHSKKQHKHHNRNKNLNERRHHNVVPDNTTADPAAAALLLLRKRRRVSTAASPVPSAGFDDIATVEDGASDDLSAATSNISSKRMTMENAAGGNNHNNGGGISSNGVGGVILPPSTFSGKQIRKKPYIPRPPNSFILYRQHHHPLILNQNPGINNSEISRIIADHWRNLNEHEKQEWKRKAEEAKETHMKAYPDYKYQPRRRIGTQTTTFRKATIHTPNGTLIEDSSGKYVDNFVIEASSLQHQQQDRQQMNDDHAVPRTDLLPMDEMRMINGNNNNMTGLVKHEMKRRDVVIIGGGSKELQNIARTRATPTEAIKAKLLPRTPSALLAPTPSSHATGGNSINQLQSPSKSSSAHNYFVHSQSSQPPPTQTRLPPSHTIIQPSQSATSPTTNTSSPPSPINPTTIVRGALIVLEGCEDGSSSLQANKLLEFLKNEGIKAKLWKFPDHSTPSGNALQSYQQSNRQPHPKTLHLLSAAHWWELMPIMKDHLLNGTTLIVDGYIYSAIAASVAHGLDLYWSKSSYAHIMIPDLIFFLNMSGVEREQREQNNSTAESTAGENNRSSIEWQRRTNDALERLAEAHWKILDASKSNTLIHAQMIEASIEVIEQCRKCNTSYGTTGNNNILPMYSPPQPYMINEVIFKNLEEDENEKDFAIFEKTLAFAPELPQALSISGFSRYNNKFPVISMHWITLGTRLKDDHENDIFCMLFNSLTTNNLVGVIPLANDWYGLIEPNKTQNEGTYFYLNILPQGTEHQFLINTNKISTNLSPLLPQKSYTTEEKITLPKPEIVELLINRIQKYGTNLPYDETRFNTSIEQCRKIIQVFHNTILRDDLINVLQFGDHQFDDELEDEEAEDEYMNRIEDGDIFIHDYNDQNNPGNDEQQHSERSNVMSLNDLLN</sequence>
<dbReference type="GO" id="GO:0003690">
    <property type="term" value="F:double-stranded DNA binding"/>
    <property type="evidence" value="ECO:0007669"/>
    <property type="project" value="UniProtKB-ARBA"/>
</dbReference>
<dbReference type="InterPro" id="IPR039430">
    <property type="entry name" value="Thymidylate_kin-like_dom"/>
</dbReference>
<keyword evidence="9" id="KW-1185">Reference proteome</keyword>
<dbReference type="GO" id="GO:0006227">
    <property type="term" value="P:dUDP biosynthetic process"/>
    <property type="evidence" value="ECO:0007669"/>
    <property type="project" value="TreeGrafter"/>
</dbReference>
<feature type="compositionally biased region" description="Polar residues" evidence="6">
    <location>
        <begin position="997"/>
        <end position="1007"/>
    </location>
</feature>
<dbReference type="GO" id="GO:0006233">
    <property type="term" value="P:dTDP biosynthetic process"/>
    <property type="evidence" value="ECO:0007669"/>
    <property type="project" value="TreeGrafter"/>
</dbReference>
<feature type="compositionally biased region" description="Basic and acidic residues" evidence="6">
    <location>
        <begin position="94"/>
        <end position="108"/>
    </location>
</feature>
<dbReference type="Pfam" id="PF00505">
    <property type="entry name" value="HMG_box"/>
    <property type="match status" value="1"/>
</dbReference>
<dbReference type="GO" id="GO:0004798">
    <property type="term" value="F:dTMP kinase activity"/>
    <property type="evidence" value="ECO:0007669"/>
    <property type="project" value="TreeGrafter"/>
</dbReference>
<evidence type="ECO:0000256" key="6">
    <source>
        <dbReference type="SAM" id="MobiDB-lite"/>
    </source>
</evidence>
<dbReference type="EMBL" id="CAJVPS010000607">
    <property type="protein sequence ID" value="CAG8497836.1"/>
    <property type="molecule type" value="Genomic_DNA"/>
</dbReference>
<dbReference type="GO" id="GO:0005634">
    <property type="term" value="C:nucleus"/>
    <property type="evidence" value="ECO:0007669"/>
    <property type="project" value="UniProtKB-UniRule"/>
</dbReference>
<keyword evidence="5" id="KW-0539">Nucleus</keyword>
<dbReference type="Gene3D" id="3.40.50.300">
    <property type="entry name" value="P-loop containing nucleotide triphosphate hydrolases"/>
    <property type="match status" value="1"/>
</dbReference>
<protein>
    <submittedName>
        <fullName evidence="8">4052_t:CDS:1</fullName>
    </submittedName>
</protein>
<proteinExistence type="inferred from homology"/>
<dbReference type="PANTHER" id="PTHR10344">
    <property type="entry name" value="THYMIDYLATE KINASE"/>
    <property type="match status" value="1"/>
</dbReference>
<feature type="region of interest" description="Disordered" evidence="6">
    <location>
        <begin position="652"/>
        <end position="672"/>
    </location>
</feature>
<dbReference type="SUPFAM" id="SSF47095">
    <property type="entry name" value="HMG-box"/>
    <property type="match status" value="1"/>
</dbReference>
<dbReference type="CDD" id="cd01389">
    <property type="entry name" value="HMG-box_ROX1-like"/>
    <property type="match status" value="1"/>
</dbReference>
<dbReference type="GO" id="GO:0005739">
    <property type="term" value="C:mitochondrion"/>
    <property type="evidence" value="ECO:0007669"/>
    <property type="project" value="TreeGrafter"/>
</dbReference>
<dbReference type="GO" id="GO:0004550">
    <property type="term" value="F:nucleoside diphosphate kinase activity"/>
    <property type="evidence" value="ECO:0007669"/>
    <property type="project" value="TreeGrafter"/>
</dbReference>
<feature type="DNA-binding region" description="HMG box" evidence="5">
    <location>
        <begin position="237"/>
        <end position="305"/>
    </location>
</feature>
<dbReference type="Gene3D" id="1.10.30.10">
    <property type="entry name" value="High mobility group box domain"/>
    <property type="match status" value="1"/>
</dbReference>
<feature type="region of interest" description="Disordered" evidence="6">
    <location>
        <begin position="424"/>
        <end position="510"/>
    </location>
</feature>
<dbReference type="GO" id="GO:0005829">
    <property type="term" value="C:cytosol"/>
    <property type="evidence" value="ECO:0007669"/>
    <property type="project" value="TreeGrafter"/>
</dbReference>
<feature type="region of interest" description="Disordered" evidence="6">
    <location>
        <begin position="1"/>
        <end position="128"/>
    </location>
</feature>
<feature type="compositionally biased region" description="Polar residues" evidence="6">
    <location>
        <begin position="655"/>
        <end position="672"/>
    </location>
</feature>
<feature type="compositionally biased region" description="Polar residues" evidence="6">
    <location>
        <begin position="81"/>
        <end position="93"/>
    </location>
</feature>
<comment type="similarity">
    <text evidence="1">Belongs to the thymidylate kinase family.</text>
</comment>
<evidence type="ECO:0000313" key="8">
    <source>
        <dbReference type="EMBL" id="CAG8497836.1"/>
    </source>
</evidence>
<evidence type="ECO:0000313" key="9">
    <source>
        <dbReference type="Proteomes" id="UP000789508"/>
    </source>
</evidence>
<dbReference type="AlphaFoldDB" id="A0A9N8ZJP3"/>
<keyword evidence="2" id="KW-0805">Transcription regulation</keyword>
<dbReference type="GO" id="GO:0003700">
    <property type="term" value="F:DNA-binding transcription factor activity"/>
    <property type="evidence" value="ECO:0007669"/>
    <property type="project" value="UniProtKB-ARBA"/>
</dbReference>
<evidence type="ECO:0000256" key="2">
    <source>
        <dbReference type="ARBA" id="ARBA00023015"/>
    </source>
</evidence>
<dbReference type="GO" id="GO:0006357">
    <property type="term" value="P:regulation of transcription by RNA polymerase II"/>
    <property type="evidence" value="ECO:0007669"/>
    <property type="project" value="UniProtKB-ARBA"/>
</dbReference>
<feature type="compositionally biased region" description="Polar residues" evidence="6">
    <location>
        <begin position="440"/>
        <end position="473"/>
    </location>
</feature>
<dbReference type="OrthoDB" id="425602at2759"/>
<dbReference type="Pfam" id="PF02223">
    <property type="entry name" value="Thymidylate_kin"/>
    <property type="match status" value="1"/>
</dbReference>
<evidence type="ECO:0000259" key="7">
    <source>
        <dbReference type="PROSITE" id="PS50118"/>
    </source>
</evidence>